<dbReference type="Pfam" id="PF13207">
    <property type="entry name" value="AAA_17"/>
    <property type="match status" value="1"/>
</dbReference>
<evidence type="ECO:0000256" key="1">
    <source>
        <dbReference type="ARBA" id="ARBA00000582"/>
    </source>
</evidence>
<dbReference type="Proteomes" id="UP000001137">
    <property type="component" value="Chromosome"/>
</dbReference>
<keyword evidence="7 12" id="KW-0808">Transferase</keyword>
<dbReference type="Gene3D" id="3.40.50.300">
    <property type="entry name" value="P-loop containing nucleotide triphosphate hydrolases"/>
    <property type="match status" value="1"/>
</dbReference>
<dbReference type="EC" id="2.7.4.3" evidence="4 12"/>
<dbReference type="GO" id="GO:0005524">
    <property type="term" value="F:ATP binding"/>
    <property type="evidence" value="ECO:0007669"/>
    <property type="project" value="UniProtKB-UniRule"/>
</dbReference>
<dbReference type="HAMAP" id="MF_00234">
    <property type="entry name" value="Adenylate_kinase_AdkA"/>
    <property type="match status" value="1"/>
</dbReference>
<feature type="binding site" evidence="12">
    <location>
        <begin position="7"/>
        <end position="15"/>
    </location>
    <ligand>
        <name>ATP</name>
        <dbReference type="ChEBI" id="CHEBI:30616"/>
    </ligand>
</feature>
<dbReference type="RefSeq" id="WP_012185444.1">
    <property type="nucleotide sequence ID" value="NC_009954.1"/>
</dbReference>
<gene>
    <name evidence="12" type="primary">adkA</name>
    <name evidence="13" type="ordered locus">Cmaq_0378</name>
</gene>
<dbReference type="EMBL" id="CP000852">
    <property type="protein sequence ID" value="ABW01224.1"/>
    <property type="molecule type" value="Genomic_DNA"/>
</dbReference>
<evidence type="ECO:0000256" key="2">
    <source>
        <dbReference type="ARBA" id="ARBA00004496"/>
    </source>
</evidence>
<evidence type="ECO:0000256" key="4">
    <source>
        <dbReference type="ARBA" id="ARBA00012955"/>
    </source>
</evidence>
<sequence>MKLIVVAVPGAGKSTILGIVKSKLPDVTVVNYGDYMFDVAKRRYGITHRDEMRRKLPLSEYRRVQEIAAEEIAKLPGDVLIDTHAAIRMSGGFYPGLPSRIVERLMPDAIIVLEFNPMDIIQRRMKDEALRIREKETPQEIEMHQLANRHYAFAAANEAECPVYILDFHNKVQEKPFQHAEEAAAFIVDLLIKNRQSSLNPPQP</sequence>
<evidence type="ECO:0000256" key="6">
    <source>
        <dbReference type="ARBA" id="ARBA00022490"/>
    </source>
</evidence>
<evidence type="ECO:0000256" key="12">
    <source>
        <dbReference type="HAMAP-Rule" id="MF_00234"/>
    </source>
</evidence>
<keyword evidence="14" id="KW-1185">Reference proteome</keyword>
<evidence type="ECO:0000256" key="5">
    <source>
        <dbReference type="ARBA" id="ARBA00019926"/>
    </source>
</evidence>
<dbReference type="InterPro" id="IPR027417">
    <property type="entry name" value="P-loop_NTPase"/>
</dbReference>
<dbReference type="GO" id="GO:0005737">
    <property type="term" value="C:cytoplasm"/>
    <property type="evidence" value="ECO:0007669"/>
    <property type="project" value="UniProtKB-SubCell"/>
</dbReference>
<keyword evidence="8 12" id="KW-0547">Nucleotide-binding</keyword>
<reference evidence="13 14" key="1">
    <citation type="submission" date="2007-10" db="EMBL/GenBank/DDBJ databases">
        <title>Complete sequence of Caldivirga maquilingensis IC-167.</title>
        <authorList>
            <consortium name="US DOE Joint Genome Institute"/>
            <person name="Copeland A."/>
            <person name="Lucas S."/>
            <person name="Lapidus A."/>
            <person name="Barry K."/>
            <person name="Glavina del Rio T."/>
            <person name="Dalin E."/>
            <person name="Tice H."/>
            <person name="Pitluck S."/>
            <person name="Saunders E."/>
            <person name="Brettin T."/>
            <person name="Bruce D."/>
            <person name="Detter J.C."/>
            <person name="Han C."/>
            <person name="Schmutz J."/>
            <person name="Larimer F."/>
            <person name="Land M."/>
            <person name="Hauser L."/>
            <person name="Kyrpides N."/>
            <person name="Ivanova N."/>
            <person name="Biddle J.F."/>
            <person name="Zhang Z."/>
            <person name="Fitz-Gibbon S.T."/>
            <person name="Lowe T.M."/>
            <person name="Saltikov C."/>
            <person name="House C.H."/>
            <person name="Richardson P."/>
        </authorList>
    </citation>
    <scope>NUCLEOTIDE SEQUENCE [LARGE SCALE GENOMIC DNA]</scope>
    <source>
        <strain evidence="14">ATCC 700844 / DSM 13496 / JCM 10307 / IC-167</strain>
    </source>
</reference>
<comment type="similarity">
    <text evidence="3 12">Belongs to the archaeal adenylate kinase family.</text>
</comment>
<accession>A8MBD4</accession>
<evidence type="ECO:0000256" key="7">
    <source>
        <dbReference type="ARBA" id="ARBA00022679"/>
    </source>
</evidence>
<proteinExistence type="inferred from homology"/>
<evidence type="ECO:0000256" key="10">
    <source>
        <dbReference type="ARBA" id="ARBA00022840"/>
    </source>
</evidence>
<dbReference type="SUPFAM" id="SSF52540">
    <property type="entry name" value="P-loop containing nucleoside triphosphate hydrolases"/>
    <property type="match status" value="1"/>
</dbReference>
<name>A8MBD4_CALMQ</name>
<comment type="catalytic activity">
    <reaction evidence="1 12">
        <text>AMP + ATP = 2 ADP</text>
        <dbReference type="Rhea" id="RHEA:12973"/>
        <dbReference type="ChEBI" id="CHEBI:30616"/>
        <dbReference type="ChEBI" id="CHEBI:456215"/>
        <dbReference type="ChEBI" id="CHEBI:456216"/>
        <dbReference type="EC" id="2.7.4.3"/>
    </reaction>
</comment>
<dbReference type="AlphaFoldDB" id="A8MBD4"/>
<dbReference type="STRING" id="397948.Cmaq_0378"/>
<evidence type="ECO:0000256" key="11">
    <source>
        <dbReference type="ARBA" id="ARBA00033336"/>
    </source>
</evidence>
<dbReference type="HOGENOM" id="CLU_119371_0_0_2"/>
<evidence type="ECO:0000256" key="3">
    <source>
        <dbReference type="ARBA" id="ARBA00007088"/>
    </source>
</evidence>
<dbReference type="GO" id="GO:0004017">
    <property type="term" value="F:AMP kinase activity"/>
    <property type="evidence" value="ECO:0007669"/>
    <property type="project" value="UniProtKB-UniRule"/>
</dbReference>
<dbReference type="InterPro" id="IPR023477">
    <property type="entry name" value="Adenylate_kinase_AdkA"/>
</dbReference>
<dbReference type="GeneID" id="5708742"/>
<protein>
    <recommendedName>
        <fullName evidence="5 12">Adenylate kinase</fullName>
        <shortName evidence="12">AK</shortName>
        <ecNumber evidence="4 12">2.7.4.3</ecNumber>
    </recommendedName>
    <alternativeName>
        <fullName evidence="11 12">ATP-AMP transphosphorylase</fullName>
    </alternativeName>
</protein>
<dbReference type="KEGG" id="cma:Cmaq_0378"/>
<keyword evidence="6 12" id="KW-0963">Cytoplasm</keyword>
<keyword evidence="9 12" id="KW-0418">Kinase</keyword>
<dbReference type="NCBIfam" id="NF003122">
    <property type="entry name" value="PRK04040.1"/>
    <property type="match status" value="1"/>
</dbReference>
<keyword evidence="10 12" id="KW-0067">ATP-binding</keyword>
<evidence type="ECO:0000256" key="8">
    <source>
        <dbReference type="ARBA" id="ARBA00022741"/>
    </source>
</evidence>
<dbReference type="OrthoDB" id="26198at2157"/>
<evidence type="ECO:0000313" key="13">
    <source>
        <dbReference type="EMBL" id="ABW01224.1"/>
    </source>
</evidence>
<comment type="subcellular location">
    <subcellularLocation>
        <location evidence="2 12">Cytoplasm</location>
    </subcellularLocation>
</comment>
<evidence type="ECO:0000256" key="9">
    <source>
        <dbReference type="ARBA" id="ARBA00022777"/>
    </source>
</evidence>
<evidence type="ECO:0000313" key="14">
    <source>
        <dbReference type="Proteomes" id="UP000001137"/>
    </source>
</evidence>
<dbReference type="eggNOG" id="arCOG01039">
    <property type="taxonomic scope" value="Archaea"/>
</dbReference>
<organism evidence="13 14">
    <name type="scientific">Caldivirga maquilingensis (strain ATCC 700844 / DSM 13496 / JCM 10307 / IC-167)</name>
    <dbReference type="NCBI Taxonomy" id="397948"/>
    <lineage>
        <taxon>Archaea</taxon>
        <taxon>Thermoproteota</taxon>
        <taxon>Thermoprotei</taxon>
        <taxon>Thermoproteales</taxon>
        <taxon>Thermoproteaceae</taxon>
        <taxon>Caldivirga</taxon>
    </lineage>
</organism>